<accession>A0A3G3JWI4</accession>
<organism evidence="1 2">
    <name type="scientific">Cohnella candidum</name>
    <dbReference type="NCBI Taxonomy" id="2674991"/>
    <lineage>
        <taxon>Bacteria</taxon>
        <taxon>Bacillati</taxon>
        <taxon>Bacillota</taxon>
        <taxon>Bacilli</taxon>
        <taxon>Bacillales</taxon>
        <taxon>Paenibacillaceae</taxon>
        <taxon>Cohnella</taxon>
    </lineage>
</organism>
<gene>
    <name evidence="1" type="ORF">EAV92_08550</name>
</gene>
<dbReference type="AlphaFoldDB" id="A0A3G3JWI4"/>
<keyword evidence="2" id="KW-1185">Reference proteome</keyword>
<dbReference type="SUPFAM" id="SSF53335">
    <property type="entry name" value="S-adenosyl-L-methionine-dependent methyltransferases"/>
    <property type="match status" value="1"/>
</dbReference>
<dbReference type="Proteomes" id="UP000269097">
    <property type="component" value="Chromosome"/>
</dbReference>
<evidence type="ECO:0000313" key="2">
    <source>
        <dbReference type="Proteomes" id="UP000269097"/>
    </source>
</evidence>
<dbReference type="Pfam" id="PF04445">
    <property type="entry name" value="SAM_MT"/>
    <property type="match status" value="1"/>
</dbReference>
<reference evidence="1 2" key="1">
    <citation type="submission" date="2018-10" db="EMBL/GenBank/DDBJ databases">
        <title>Genome Sequence of Cohnella sp.</title>
        <authorList>
            <person name="Srinivasan S."/>
            <person name="Kim M.K."/>
        </authorList>
    </citation>
    <scope>NUCLEOTIDE SEQUENCE [LARGE SCALE GENOMIC DNA]</scope>
    <source>
        <strain evidence="1 2">18JY8-7</strain>
    </source>
</reference>
<sequence length="257" mass="27456">MIVTTAEKPASGLTERALLLAKELGASCVPRRRDTLRGLLRKHGADGVLVVSADGLRYVSGDQPPLFFHPSMGLIRVKRLLAGESDAMVSVSGAAPGDSVLDCTAGLASDALVFSHAVGAEGRVTAIEASRLLYVIVREGLNAADTGVPEADEACRRVELRHGNHAEMLLGMPDRSVDIVYFDPMFERPVETSASLQPLRSHAFHEPLSEETVREAKRVARKSVVLKNTSGSAEFARLGFAPARVSTSAVSYGVIRI</sequence>
<keyword evidence="1" id="KW-0808">Transferase</keyword>
<dbReference type="PANTHER" id="PTHR36112:SF1">
    <property type="entry name" value="RIBOSOMAL RNA SMALL SUBUNIT METHYLTRANSFERASE J"/>
    <property type="match status" value="1"/>
</dbReference>
<dbReference type="Gene3D" id="3.40.50.150">
    <property type="entry name" value="Vaccinia Virus protein VP39"/>
    <property type="match status" value="1"/>
</dbReference>
<dbReference type="PANTHER" id="PTHR36112">
    <property type="entry name" value="RIBOSOMAL RNA SMALL SUBUNIT METHYLTRANSFERASE J"/>
    <property type="match status" value="1"/>
</dbReference>
<evidence type="ECO:0000313" key="1">
    <source>
        <dbReference type="EMBL" id="AYQ72610.1"/>
    </source>
</evidence>
<keyword evidence="1" id="KW-0489">Methyltransferase</keyword>
<protein>
    <submittedName>
        <fullName evidence="1">SAM-dependent methyltransferase</fullName>
    </submittedName>
</protein>
<dbReference type="KEGG" id="coh:EAV92_08550"/>
<proteinExistence type="predicted"/>
<dbReference type="InterPro" id="IPR029063">
    <property type="entry name" value="SAM-dependent_MTases_sf"/>
</dbReference>
<dbReference type="RefSeq" id="WP_123040674.1">
    <property type="nucleotide sequence ID" value="NZ_CP033433.1"/>
</dbReference>
<dbReference type="InterPro" id="IPR007536">
    <property type="entry name" value="16SrRNA_methylTrfase_J"/>
</dbReference>
<dbReference type="EMBL" id="CP033433">
    <property type="protein sequence ID" value="AYQ72610.1"/>
    <property type="molecule type" value="Genomic_DNA"/>
</dbReference>
<name>A0A3G3JWI4_9BACL</name>
<dbReference type="GO" id="GO:0008990">
    <property type="term" value="F:rRNA (guanine-N2-)-methyltransferase activity"/>
    <property type="evidence" value="ECO:0007669"/>
    <property type="project" value="InterPro"/>
</dbReference>